<dbReference type="OrthoDB" id="400125at2"/>
<evidence type="ECO:0000313" key="2">
    <source>
        <dbReference type="Proteomes" id="UP000231179"/>
    </source>
</evidence>
<organism evidence="1 2">
    <name type="scientific">Spiroplasma clarkii</name>
    <dbReference type="NCBI Taxonomy" id="2139"/>
    <lineage>
        <taxon>Bacteria</taxon>
        <taxon>Bacillati</taxon>
        <taxon>Mycoplasmatota</taxon>
        <taxon>Mollicutes</taxon>
        <taxon>Entomoplasmatales</taxon>
        <taxon>Spiroplasmataceae</taxon>
        <taxon>Spiroplasma</taxon>
    </lineage>
</organism>
<reference evidence="1 2" key="1">
    <citation type="submission" date="2017-11" db="EMBL/GenBank/DDBJ databases">
        <title>Complete genome sequence of Spiroplasma clarkii CN-5 (DSM 19994).</title>
        <authorList>
            <person name="Tsai Y.-M."/>
            <person name="Chang A."/>
            <person name="Lo W.-S."/>
            <person name="Kuo C.-H."/>
        </authorList>
    </citation>
    <scope>NUCLEOTIDE SEQUENCE [LARGE SCALE GENOMIC DNA]</scope>
    <source>
        <strain evidence="1 2">CN-5</strain>
    </source>
</reference>
<accession>A0A1Y0L2K8</accession>
<sequence length="97" mass="11390">MYILLERNARGNLEVDQRILNKVIEFVVMNNVRDLEKFEIETNLLHDDHLFVLVKLFANIHKKLEIDELKLNNSIVFAIENAIGLKPKNIAFVYIKN</sequence>
<gene>
    <name evidence="1" type="ORF">SCLAR_v1c09920</name>
</gene>
<proteinExistence type="predicted"/>
<name>A0A1Y0L2K8_9MOLU</name>
<evidence type="ECO:0000313" key="1">
    <source>
        <dbReference type="EMBL" id="ATX71294.1"/>
    </source>
</evidence>
<keyword evidence="2" id="KW-1185">Reference proteome</keyword>
<dbReference type="RefSeq" id="WP_100254832.1">
    <property type="nucleotide sequence ID" value="NZ_CP015819.1"/>
</dbReference>
<dbReference type="EMBL" id="CP024870">
    <property type="protein sequence ID" value="ATX71294.1"/>
    <property type="molecule type" value="Genomic_DNA"/>
</dbReference>
<protein>
    <submittedName>
        <fullName evidence="1">Uncharacterized protein</fullName>
    </submittedName>
</protein>
<dbReference type="AlphaFoldDB" id="A0A1Y0L2K8"/>
<dbReference type="Proteomes" id="UP000231179">
    <property type="component" value="Chromosome"/>
</dbReference>
<dbReference type="KEGG" id="scla:SCLARK_001432"/>